<keyword evidence="4" id="KW-1185">Reference proteome</keyword>
<dbReference type="RefSeq" id="WP_281800124.1">
    <property type="nucleotide sequence ID" value="NZ_BSEC01000001.1"/>
</dbReference>
<gene>
    <name evidence="3" type="ORF">LMG27198_04630</name>
</gene>
<evidence type="ECO:0000313" key="4">
    <source>
        <dbReference type="Proteomes" id="UP001144323"/>
    </source>
</evidence>
<reference evidence="3" key="1">
    <citation type="journal article" date="2023" name="Int. J. Syst. Evol. Microbiol.">
        <title>Methylocystis iwaonis sp. nov., a type II methane-oxidizing bacterium from surface soil of a rice paddy field in Japan, and emended description of the genus Methylocystis (ex Whittenbury et al. 1970) Bowman et al. 1993.</title>
        <authorList>
            <person name="Kaise H."/>
            <person name="Sawadogo J.B."/>
            <person name="Alam M.S."/>
            <person name="Ueno C."/>
            <person name="Dianou D."/>
            <person name="Shinjo R."/>
            <person name="Asakawa S."/>
        </authorList>
    </citation>
    <scope>NUCLEOTIDE SEQUENCE</scope>
    <source>
        <strain evidence="3">LMG27198</strain>
    </source>
</reference>
<protein>
    <submittedName>
        <fullName evidence="3">Uncharacterized protein</fullName>
    </submittedName>
</protein>
<feature type="signal peptide" evidence="2">
    <location>
        <begin position="1"/>
        <end position="22"/>
    </location>
</feature>
<dbReference type="EMBL" id="BSEC01000001">
    <property type="protein sequence ID" value="GLI91471.1"/>
    <property type="molecule type" value="Genomic_DNA"/>
</dbReference>
<proteinExistence type="predicted"/>
<name>A0A9W6GRC3_9HYPH</name>
<feature type="chain" id="PRO_5040869202" evidence="2">
    <location>
        <begin position="23"/>
        <end position="135"/>
    </location>
</feature>
<keyword evidence="2" id="KW-0732">Signal</keyword>
<evidence type="ECO:0000313" key="3">
    <source>
        <dbReference type="EMBL" id="GLI91471.1"/>
    </source>
</evidence>
<evidence type="ECO:0000256" key="1">
    <source>
        <dbReference type="SAM" id="Coils"/>
    </source>
</evidence>
<feature type="coiled-coil region" evidence="1">
    <location>
        <begin position="67"/>
        <end position="94"/>
    </location>
</feature>
<evidence type="ECO:0000256" key="2">
    <source>
        <dbReference type="SAM" id="SignalP"/>
    </source>
</evidence>
<comment type="caution">
    <text evidence="3">The sequence shown here is derived from an EMBL/GenBank/DDBJ whole genome shotgun (WGS) entry which is preliminary data.</text>
</comment>
<accession>A0A9W6GRC3</accession>
<dbReference type="AlphaFoldDB" id="A0A9W6GRC3"/>
<sequence>MRQLKLRLPLLLLALASAPALAEETPSIISPEGEHFTLTPVEGGFMRLDKRSGAVSFCTAKEGVSVCRLGADERAALEAEIERLRAENARLKTAAAPPSTLPREEDFERALSFTERFLRRIMRLFREESSNDGKL</sequence>
<organism evidence="3 4">
    <name type="scientific">Methylocystis echinoides</name>
    <dbReference type="NCBI Taxonomy" id="29468"/>
    <lineage>
        <taxon>Bacteria</taxon>
        <taxon>Pseudomonadati</taxon>
        <taxon>Pseudomonadota</taxon>
        <taxon>Alphaproteobacteria</taxon>
        <taxon>Hyphomicrobiales</taxon>
        <taxon>Methylocystaceae</taxon>
        <taxon>Methylocystis</taxon>
    </lineage>
</organism>
<dbReference type="Proteomes" id="UP001144323">
    <property type="component" value="Unassembled WGS sequence"/>
</dbReference>
<keyword evidence="1" id="KW-0175">Coiled coil</keyword>